<protein>
    <submittedName>
        <fullName evidence="2">Uncharacterized protein</fullName>
    </submittedName>
</protein>
<name>A0AAQ3TJZ4_PASNO</name>
<keyword evidence="3" id="KW-1185">Reference proteome</keyword>
<accession>A0AAQ3TJZ4</accession>
<evidence type="ECO:0000313" key="3">
    <source>
        <dbReference type="Proteomes" id="UP001341281"/>
    </source>
</evidence>
<reference evidence="2 3" key="1">
    <citation type="submission" date="2024-02" db="EMBL/GenBank/DDBJ databases">
        <title>High-quality chromosome-scale genome assembly of Pensacola bahiagrass (Paspalum notatum Flugge var. saurae).</title>
        <authorList>
            <person name="Vega J.M."/>
            <person name="Podio M."/>
            <person name="Orjuela J."/>
            <person name="Siena L.A."/>
            <person name="Pessino S.C."/>
            <person name="Combes M.C."/>
            <person name="Mariac C."/>
            <person name="Albertini E."/>
            <person name="Pupilli F."/>
            <person name="Ortiz J.P.A."/>
            <person name="Leblanc O."/>
        </authorList>
    </citation>
    <scope>NUCLEOTIDE SEQUENCE [LARGE SCALE GENOMIC DNA]</scope>
    <source>
        <strain evidence="2">R1</strain>
        <tissue evidence="2">Leaf</tissue>
    </source>
</reference>
<proteinExistence type="predicted"/>
<dbReference type="Proteomes" id="UP001341281">
    <property type="component" value="Chromosome 05"/>
</dbReference>
<feature type="region of interest" description="Disordered" evidence="1">
    <location>
        <begin position="19"/>
        <end position="47"/>
    </location>
</feature>
<dbReference type="EMBL" id="CP144749">
    <property type="protein sequence ID" value="WVZ74461.1"/>
    <property type="molecule type" value="Genomic_DNA"/>
</dbReference>
<organism evidence="2 3">
    <name type="scientific">Paspalum notatum var. saurae</name>
    <dbReference type="NCBI Taxonomy" id="547442"/>
    <lineage>
        <taxon>Eukaryota</taxon>
        <taxon>Viridiplantae</taxon>
        <taxon>Streptophyta</taxon>
        <taxon>Embryophyta</taxon>
        <taxon>Tracheophyta</taxon>
        <taxon>Spermatophyta</taxon>
        <taxon>Magnoliopsida</taxon>
        <taxon>Liliopsida</taxon>
        <taxon>Poales</taxon>
        <taxon>Poaceae</taxon>
        <taxon>PACMAD clade</taxon>
        <taxon>Panicoideae</taxon>
        <taxon>Andropogonodae</taxon>
        <taxon>Paspaleae</taxon>
        <taxon>Paspalinae</taxon>
        <taxon>Paspalum</taxon>
    </lineage>
</organism>
<gene>
    <name evidence="2" type="ORF">U9M48_022640</name>
</gene>
<sequence>MTPGLHVCAVDACPQDARRHCRRPPATTDSRHHDPHPPATTPDARQPESLWIVDMAMLWDPFEAAQRLTPNLHGACPANLV</sequence>
<evidence type="ECO:0000256" key="1">
    <source>
        <dbReference type="SAM" id="MobiDB-lite"/>
    </source>
</evidence>
<evidence type="ECO:0000313" key="2">
    <source>
        <dbReference type="EMBL" id="WVZ74461.1"/>
    </source>
</evidence>
<dbReference type="AlphaFoldDB" id="A0AAQ3TJZ4"/>